<dbReference type="Proteomes" id="UP001596150">
    <property type="component" value="Unassembled WGS sequence"/>
</dbReference>
<dbReference type="InterPro" id="IPR036237">
    <property type="entry name" value="Xyl_isomerase-like_sf"/>
</dbReference>
<sequence length="283" mass="31465">MERHFKIGTQAYGWSQIAARDGRDWGSSLEWALDQAEQAGLTSWEPLLSSPVEVRPIAEAARRRGLELHSVYMGGILHDPEVAPKTVADMTEIARRAAEHGTRLAVVNPNPIDWNSKADKSDAQLAYQLERLSELAEALASTGLMLCYHTHDAEMRQGAREFHHMLVGTDPARVKLCLDPHWIYRGAGNSQLALLDIIRLYGARIEEIHIRQSQNEIWDETVGAGDLDYALIAAEIARHGVRPFVVVEHALEPGTPNRLGNVEAHARSRRYSEAVFAPLFAAS</sequence>
<evidence type="ECO:0000259" key="1">
    <source>
        <dbReference type="Pfam" id="PF01261"/>
    </source>
</evidence>
<dbReference type="RefSeq" id="WP_266345307.1">
    <property type="nucleotide sequence ID" value="NZ_JAPKNH010000007.1"/>
</dbReference>
<keyword evidence="2" id="KW-0413">Isomerase</keyword>
<dbReference type="Pfam" id="PF01261">
    <property type="entry name" value="AP_endonuc_2"/>
    <property type="match status" value="1"/>
</dbReference>
<dbReference type="InterPro" id="IPR013022">
    <property type="entry name" value="Xyl_isomerase-like_TIM-brl"/>
</dbReference>
<protein>
    <submittedName>
        <fullName evidence="2">Sugar phosphate isomerase/epimerase family protein</fullName>
    </submittedName>
</protein>
<dbReference type="EMBL" id="JBHSML010000012">
    <property type="protein sequence ID" value="MFC5517922.1"/>
    <property type="molecule type" value="Genomic_DNA"/>
</dbReference>
<feature type="domain" description="Xylose isomerase-like TIM barrel" evidence="1">
    <location>
        <begin position="33"/>
        <end position="253"/>
    </location>
</feature>
<dbReference type="InterPro" id="IPR050312">
    <property type="entry name" value="IolE/XylAMocC-like"/>
</dbReference>
<dbReference type="SUPFAM" id="SSF51658">
    <property type="entry name" value="Xylose isomerase-like"/>
    <property type="match status" value="1"/>
</dbReference>
<evidence type="ECO:0000313" key="2">
    <source>
        <dbReference type="EMBL" id="MFC5517922.1"/>
    </source>
</evidence>
<accession>A0ABW0Q2M7</accession>
<dbReference type="PANTHER" id="PTHR12110:SF41">
    <property type="entry name" value="INOSOSE DEHYDRATASE"/>
    <property type="match status" value="1"/>
</dbReference>
<keyword evidence="3" id="KW-1185">Reference proteome</keyword>
<name>A0ABW0Q2M7_9HYPH</name>
<gene>
    <name evidence="2" type="ORF">ACFPP9_19235</name>
</gene>
<organism evidence="2 3">
    <name type="scientific">Kaistia terrae</name>
    <dbReference type="NCBI Taxonomy" id="537017"/>
    <lineage>
        <taxon>Bacteria</taxon>
        <taxon>Pseudomonadati</taxon>
        <taxon>Pseudomonadota</taxon>
        <taxon>Alphaproteobacteria</taxon>
        <taxon>Hyphomicrobiales</taxon>
        <taxon>Kaistiaceae</taxon>
        <taxon>Kaistia</taxon>
    </lineage>
</organism>
<proteinExistence type="predicted"/>
<dbReference type="Gene3D" id="3.20.20.150">
    <property type="entry name" value="Divalent-metal-dependent TIM barrel enzymes"/>
    <property type="match status" value="1"/>
</dbReference>
<comment type="caution">
    <text evidence="2">The sequence shown here is derived from an EMBL/GenBank/DDBJ whole genome shotgun (WGS) entry which is preliminary data.</text>
</comment>
<dbReference type="GO" id="GO:0016853">
    <property type="term" value="F:isomerase activity"/>
    <property type="evidence" value="ECO:0007669"/>
    <property type="project" value="UniProtKB-KW"/>
</dbReference>
<evidence type="ECO:0000313" key="3">
    <source>
        <dbReference type="Proteomes" id="UP001596150"/>
    </source>
</evidence>
<dbReference type="PANTHER" id="PTHR12110">
    <property type="entry name" value="HYDROXYPYRUVATE ISOMERASE"/>
    <property type="match status" value="1"/>
</dbReference>
<reference evidence="3" key="1">
    <citation type="journal article" date="2019" name="Int. J. Syst. Evol. Microbiol.">
        <title>The Global Catalogue of Microorganisms (GCM) 10K type strain sequencing project: providing services to taxonomists for standard genome sequencing and annotation.</title>
        <authorList>
            <consortium name="The Broad Institute Genomics Platform"/>
            <consortium name="The Broad Institute Genome Sequencing Center for Infectious Disease"/>
            <person name="Wu L."/>
            <person name="Ma J."/>
        </authorList>
    </citation>
    <scope>NUCLEOTIDE SEQUENCE [LARGE SCALE GENOMIC DNA]</scope>
    <source>
        <strain evidence="3">KACC 12633</strain>
    </source>
</reference>